<accession>A0A1L0BM56</accession>
<feature type="compositionally biased region" description="Polar residues" evidence="1">
    <location>
        <begin position="70"/>
        <end position="86"/>
    </location>
</feature>
<dbReference type="Proteomes" id="UP000182259">
    <property type="component" value="Chromosome II"/>
</dbReference>
<dbReference type="EMBL" id="LT635758">
    <property type="protein sequence ID" value="SGZ51451.1"/>
    <property type="molecule type" value="Genomic_DNA"/>
</dbReference>
<dbReference type="STRING" id="45354.A0A1L0BM56"/>
<dbReference type="Proteomes" id="UP000182334">
    <property type="component" value="Chromosome III"/>
</dbReference>
<evidence type="ECO:0000313" key="4">
    <source>
        <dbReference type="Proteomes" id="UP000182259"/>
    </source>
</evidence>
<feature type="region of interest" description="Disordered" evidence="1">
    <location>
        <begin position="1"/>
        <end position="43"/>
    </location>
</feature>
<evidence type="ECO:0000256" key="1">
    <source>
        <dbReference type="SAM" id="MobiDB-lite"/>
    </source>
</evidence>
<organism evidence="3 4">
    <name type="scientific">Sungouiella intermedia</name>
    <dbReference type="NCBI Taxonomy" id="45354"/>
    <lineage>
        <taxon>Eukaryota</taxon>
        <taxon>Fungi</taxon>
        <taxon>Dikarya</taxon>
        <taxon>Ascomycota</taxon>
        <taxon>Saccharomycotina</taxon>
        <taxon>Pichiomycetes</taxon>
        <taxon>Metschnikowiaceae</taxon>
        <taxon>Sungouiella</taxon>
    </lineage>
</organism>
<sequence>MYQQPNQSFDSGRRISSNNPFRQDVTGSSNRSTGLGHSTNSTFDDWVKKNKQLIELLDDEDAPLARPSFPGQSRTGSDSNVNYRYV</sequence>
<dbReference type="EMBL" id="LT635765">
    <property type="protein sequence ID" value="SGZ52457.1"/>
    <property type="molecule type" value="Genomic_DNA"/>
</dbReference>
<gene>
    <name evidence="3" type="ORF">SAMEA4029009_CIC11G00000001730</name>
    <name evidence="2" type="ORF">SAMEA4029010_CIC11G00000005055</name>
</gene>
<evidence type="ECO:0000313" key="2">
    <source>
        <dbReference type="EMBL" id="SGZ51451.1"/>
    </source>
</evidence>
<dbReference type="OrthoDB" id="4091428at2759"/>
<feature type="region of interest" description="Disordered" evidence="1">
    <location>
        <begin position="58"/>
        <end position="86"/>
    </location>
</feature>
<reference evidence="3 5" key="2">
    <citation type="submission" date="2016-10" db="EMBL/GenBank/DDBJ databases">
        <authorList>
            <person name="de Groot N.N."/>
        </authorList>
    </citation>
    <scope>NUCLEOTIDE SEQUENCE [LARGE SCALE GENOMIC DNA]</scope>
    <source>
        <strain evidence="2 5">CBS 141442</strain>
        <strain evidence="3">PYCC 4715</strain>
    </source>
</reference>
<protein>
    <submittedName>
        <fullName evidence="3">CIC11C00000001730</fullName>
    </submittedName>
    <submittedName>
        <fullName evidence="2">CIC11C00000005055</fullName>
    </submittedName>
</protein>
<name>A0A1L0BM56_9ASCO</name>
<evidence type="ECO:0000313" key="5">
    <source>
        <dbReference type="Proteomes" id="UP000182334"/>
    </source>
</evidence>
<keyword evidence="5" id="KW-1185">Reference proteome</keyword>
<reference evidence="4" key="1">
    <citation type="submission" date="2016-10" db="EMBL/GenBank/DDBJ databases">
        <authorList>
            <person name="Geijer C."/>
            <person name="Jareborg N."/>
            <person name="Dainat J."/>
        </authorList>
    </citation>
    <scope>NUCLEOTIDE SEQUENCE [LARGE SCALE GENOMIC DNA]</scope>
    <source>
        <strain evidence="4">PYCC 4715</strain>
    </source>
</reference>
<dbReference type="AlphaFoldDB" id="A0A1L0BM56"/>
<proteinExistence type="predicted"/>
<evidence type="ECO:0000313" key="3">
    <source>
        <dbReference type="EMBL" id="SGZ52457.1"/>
    </source>
</evidence>